<evidence type="ECO:0000256" key="12">
    <source>
        <dbReference type="ARBA" id="ARBA00023012"/>
    </source>
</evidence>
<sequence length="317" mass="35562">MLLKIALLLSMLIQLGAAITAVSLIRRTRFNVSWILISAGFVLMALRRLFEFSALFWETQLVSKVEVESWIGVMISILMLAGVIFIRQIFNLQDRIELLRKENESRLLKAVIQGEEQARQSIARDLHDGLGPVLSSIKMTVSAIDTDTMDHSNQKMVELTCKATDEAIVALKEISNHLSPHLLKNHGLTKALEAIAGQMLANSSIDFKLSGNIDSRRFHYDIETGLFRVICELLNNTLKHARPQTISVDISEEGEHLKMAYSDDGAGFEMKDEPNSLRGKGMGFENIRSRIKSMNGFYYLESEPGKGMSINIQIPLK</sequence>
<comment type="function">
    <text evidence="14">Member of the two-component regulatory system NreB/NreC involved in the control of dissimilatory nitrate/nitrite reduction in response to oxygen. NreB functions as a direct oxygen sensor histidine kinase which is autophosphorylated, in the absence of oxygen, probably at the conserved histidine residue, and transfers its phosphate group probably to a conserved aspartate residue of NreC. NreB/NreC activates the expression of the nitrate (narGHJI) and nitrite (nir) reductase operons, as well as the putative nitrate transporter gene narT.</text>
</comment>
<dbReference type="GO" id="GO:0046983">
    <property type="term" value="F:protein dimerization activity"/>
    <property type="evidence" value="ECO:0007669"/>
    <property type="project" value="InterPro"/>
</dbReference>
<comment type="cofactor">
    <cofactor evidence="2">
        <name>[4Fe-4S] cluster</name>
        <dbReference type="ChEBI" id="CHEBI:49883"/>
    </cofactor>
</comment>
<keyword evidence="6" id="KW-0004">4Fe-4S</keyword>
<keyword evidence="19" id="KW-1185">Reference proteome</keyword>
<dbReference type="PANTHER" id="PTHR24421">
    <property type="entry name" value="NITRATE/NITRITE SENSOR PROTEIN NARX-RELATED"/>
    <property type="match status" value="1"/>
</dbReference>
<gene>
    <name evidence="18" type="ORF">D1614_21930</name>
</gene>
<dbReference type="OrthoDB" id="9760839at2"/>
<comment type="subcellular location">
    <subcellularLocation>
        <location evidence="3">Cytoplasm</location>
    </subcellularLocation>
</comment>
<evidence type="ECO:0000259" key="17">
    <source>
        <dbReference type="PROSITE" id="PS50109"/>
    </source>
</evidence>
<keyword evidence="12" id="KW-0902">Two-component regulatory system</keyword>
<dbReference type="CDD" id="cd16917">
    <property type="entry name" value="HATPase_UhpB-NarQ-NarX-like"/>
    <property type="match status" value="1"/>
</dbReference>
<keyword evidence="13" id="KW-0411">Iron-sulfur</keyword>
<evidence type="ECO:0000256" key="7">
    <source>
        <dbReference type="ARBA" id="ARBA00022490"/>
    </source>
</evidence>
<evidence type="ECO:0000256" key="2">
    <source>
        <dbReference type="ARBA" id="ARBA00001966"/>
    </source>
</evidence>
<evidence type="ECO:0000256" key="5">
    <source>
        <dbReference type="ARBA" id="ARBA00017322"/>
    </source>
</evidence>
<evidence type="ECO:0000256" key="6">
    <source>
        <dbReference type="ARBA" id="ARBA00022485"/>
    </source>
</evidence>
<dbReference type="EC" id="2.7.13.3" evidence="4"/>
<keyword evidence="10 18" id="KW-0418">Kinase</keyword>
<dbReference type="EMBL" id="QWGR01000021">
    <property type="protein sequence ID" value="RIJ45670.1"/>
    <property type="molecule type" value="Genomic_DNA"/>
</dbReference>
<dbReference type="PRINTS" id="PR00344">
    <property type="entry name" value="BCTRLSENSOR"/>
</dbReference>
<name>A0A399SPN4_9BACT</name>
<dbReference type="PROSITE" id="PS50109">
    <property type="entry name" value="HIS_KIN"/>
    <property type="match status" value="1"/>
</dbReference>
<dbReference type="InterPro" id="IPR036890">
    <property type="entry name" value="HATPase_C_sf"/>
</dbReference>
<evidence type="ECO:0000256" key="13">
    <source>
        <dbReference type="ARBA" id="ARBA00023014"/>
    </source>
</evidence>
<keyword evidence="8" id="KW-0808">Transferase</keyword>
<keyword evidence="11" id="KW-0408">Iron</keyword>
<comment type="catalytic activity">
    <reaction evidence="1">
        <text>ATP + protein L-histidine = ADP + protein N-phospho-L-histidine.</text>
        <dbReference type="EC" id="2.7.13.3"/>
    </reaction>
</comment>
<keyword evidence="9" id="KW-0479">Metal-binding</keyword>
<dbReference type="Gene3D" id="1.20.5.1930">
    <property type="match status" value="1"/>
</dbReference>
<dbReference type="GO" id="GO:0000155">
    <property type="term" value="F:phosphorelay sensor kinase activity"/>
    <property type="evidence" value="ECO:0007669"/>
    <property type="project" value="InterPro"/>
</dbReference>
<dbReference type="InterPro" id="IPR011712">
    <property type="entry name" value="Sig_transdc_His_kin_sub3_dim/P"/>
</dbReference>
<dbReference type="InterPro" id="IPR050482">
    <property type="entry name" value="Sensor_HK_TwoCompSys"/>
</dbReference>
<dbReference type="Gene3D" id="3.30.565.10">
    <property type="entry name" value="Histidine kinase-like ATPase, C-terminal domain"/>
    <property type="match status" value="1"/>
</dbReference>
<evidence type="ECO:0000256" key="8">
    <source>
        <dbReference type="ARBA" id="ARBA00022679"/>
    </source>
</evidence>
<dbReference type="InterPro" id="IPR004358">
    <property type="entry name" value="Sig_transdc_His_kin-like_C"/>
</dbReference>
<feature type="transmembrane region" description="Helical" evidence="16">
    <location>
        <begin position="6"/>
        <end position="25"/>
    </location>
</feature>
<evidence type="ECO:0000313" key="18">
    <source>
        <dbReference type="EMBL" id="RIJ45670.1"/>
    </source>
</evidence>
<proteinExistence type="predicted"/>
<evidence type="ECO:0000313" key="19">
    <source>
        <dbReference type="Proteomes" id="UP000265926"/>
    </source>
</evidence>
<dbReference type="GO" id="GO:0016020">
    <property type="term" value="C:membrane"/>
    <property type="evidence" value="ECO:0007669"/>
    <property type="project" value="InterPro"/>
</dbReference>
<keyword evidence="16" id="KW-1133">Transmembrane helix</keyword>
<evidence type="ECO:0000256" key="4">
    <source>
        <dbReference type="ARBA" id="ARBA00012438"/>
    </source>
</evidence>
<evidence type="ECO:0000256" key="16">
    <source>
        <dbReference type="SAM" id="Phobius"/>
    </source>
</evidence>
<comment type="caution">
    <text evidence="18">The sequence shown here is derived from an EMBL/GenBank/DDBJ whole genome shotgun (WGS) entry which is preliminary data.</text>
</comment>
<keyword evidence="16" id="KW-0812">Transmembrane</keyword>
<keyword evidence="7" id="KW-0963">Cytoplasm</keyword>
<dbReference type="RefSeq" id="WP_119440147.1">
    <property type="nucleotide sequence ID" value="NZ_QWGR01000021.1"/>
</dbReference>
<evidence type="ECO:0000256" key="11">
    <source>
        <dbReference type="ARBA" id="ARBA00023004"/>
    </source>
</evidence>
<feature type="transmembrane region" description="Helical" evidence="16">
    <location>
        <begin position="70"/>
        <end position="90"/>
    </location>
</feature>
<evidence type="ECO:0000256" key="15">
    <source>
        <dbReference type="ARBA" id="ARBA00030800"/>
    </source>
</evidence>
<dbReference type="GO" id="GO:0046872">
    <property type="term" value="F:metal ion binding"/>
    <property type="evidence" value="ECO:0007669"/>
    <property type="project" value="UniProtKB-KW"/>
</dbReference>
<protein>
    <recommendedName>
        <fullName evidence="5">Oxygen sensor histidine kinase NreB</fullName>
        <ecNumber evidence="4">2.7.13.3</ecNumber>
    </recommendedName>
    <alternativeName>
        <fullName evidence="15">Nitrogen regulation protein B</fullName>
    </alternativeName>
</protein>
<dbReference type="Proteomes" id="UP000265926">
    <property type="component" value="Unassembled WGS sequence"/>
</dbReference>
<evidence type="ECO:0000256" key="3">
    <source>
        <dbReference type="ARBA" id="ARBA00004496"/>
    </source>
</evidence>
<dbReference type="GO" id="GO:0051539">
    <property type="term" value="F:4 iron, 4 sulfur cluster binding"/>
    <property type="evidence" value="ECO:0007669"/>
    <property type="project" value="UniProtKB-KW"/>
</dbReference>
<dbReference type="Pfam" id="PF02518">
    <property type="entry name" value="HATPase_c"/>
    <property type="match status" value="1"/>
</dbReference>
<dbReference type="AlphaFoldDB" id="A0A399SPN4"/>
<dbReference type="InterPro" id="IPR003594">
    <property type="entry name" value="HATPase_dom"/>
</dbReference>
<dbReference type="InterPro" id="IPR005467">
    <property type="entry name" value="His_kinase_dom"/>
</dbReference>
<evidence type="ECO:0000256" key="1">
    <source>
        <dbReference type="ARBA" id="ARBA00000085"/>
    </source>
</evidence>
<feature type="domain" description="Histidine kinase" evidence="17">
    <location>
        <begin position="121"/>
        <end position="317"/>
    </location>
</feature>
<reference evidence="18 19" key="1">
    <citation type="submission" date="2018-08" db="EMBL/GenBank/DDBJ databases">
        <title>Pallidiluteibacterium maritimus gen. nov., sp. nov., isolated from coastal sediment.</title>
        <authorList>
            <person name="Zhou L.Y."/>
        </authorList>
    </citation>
    <scope>NUCLEOTIDE SEQUENCE [LARGE SCALE GENOMIC DNA]</scope>
    <source>
        <strain evidence="18 19">XSD2</strain>
    </source>
</reference>
<organism evidence="18 19">
    <name type="scientific">Maribellus luteus</name>
    <dbReference type="NCBI Taxonomy" id="2305463"/>
    <lineage>
        <taxon>Bacteria</taxon>
        <taxon>Pseudomonadati</taxon>
        <taxon>Bacteroidota</taxon>
        <taxon>Bacteroidia</taxon>
        <taxon>Marinilabiliales</taxon>
        <taxon>Prolixibacteraceae</taxon>
        <taxon>Maribellus</taxon>
    </lineage>
</organism>
<keyword evidence="16" id="KW-0472">Membrane</keyword>
<dbReference type="SUPFAM" id="SSF55874">
    <property type="entry name" value="ATPase domain of HSP90 chaperone/DNA topoisomerase II/histidine kinase"/>
    <property type="match status" value="1"/>
</dbReference>
<evidence type="ECO:0000256" key="9">
    <source>
        <dbReference type="ARBA" id="ARBA00022723"/>
    </source>
</evidence>
<feature type="transmembrane region" description="Helical" evidence="16">
    <location>
        <begin position="32"/>
        <end position="50"/>
    </location>
</feature>
<dbReference type="GO" id="GO:0005737">
    <property type="term" value="C:cytoplasm"/>
    <property type="evidence" value="ECO:0007669"/>
    <property type="project" value="UniProtKB-SubCell"/>
</dbReference>
<evidence type="ECO:0000256" key="10">
    <source>
        <dbReference type="ARBA" id="ARBA00022777"/>
    </source>
</evidence>
<evidence type="ECO:0000256" key="14">
    <source>
        <dbReference type="ARBA" id="ARBA00024827"/>
    </source>
</evidence>
<dbReference type="Pfam" id="PF07730">
    <property type="entry name" value="HisKA_3"/>
    <property type="match status" value="1"/>
</dbReference>
<accession>A0A399SPN4</accession>